<dbReference type="InterPro" id="IPR006367">
    <property type="entry name" value="Sirohaem_synthase_N"/>
</dbReference>
<dbReference type="InterPro" id="IPR036291">
    <property type="entry name" value="NAD(P)-bd_dom_sf"/>
</dbReference>
<evidence type="ECO:0000256" key="4">
    <source>
        <dbReference type="ARBA" id="ARBA00023027"/>
    </source>
</evidence>
<dbReference type="GO" id="GO:0043115">
    <property type="term" value="F:precorrin-2 dehydrogenase activity"/>
    <property type="evidence" value="ECO:0007669"/>
    <property type="project" value="UniProtKB-EC"/>
</dbReference>
<proteinExistence type="predicted"/>
<evidence type="ECO:0000256" key="3">
    <source>
        <dbReference type="ARBA" id="ARBA00023002"/>
    </source>
</evidence>
<gene>
    <name evidence="7" type="ORF">FC85_GL001953</name>
</gene>
<dbReference type="SUPFAM" id="SSF51735">
    <property type="entry name" value="NAD(P)-binding Rossmann-fold domains"/>
    <property type="match status" value="1"/>
</dbReference>
<dbReference type="Pfam" id="PF13241">
    <property type="entry name" value="NAD_binding_7"/>
    <property type="match status" value="1"/>
</dbReference>
<dbReference type="Proteomes" id="UP000052013">
    <property type="component" value="Unassembled WGS sequence"/>
</dbReference>
<dbReference type="RefSeq" id="WP_057866237.1">
    <property type="nucleotide sequence ID" value="NZ_AZEY01000108.1"/>
</dbReference>
<dbReference type="SUPFAM" id="SSF75615">
    <property type="entry name" value="Siroheme synthase middle domains-like"/>
    <property type="match status" value="1"/>
</dbReference>
<dbReference type="EMBL" id="AZEY01000108">
    <property type="protein sequence ID" value="KRL62445.1"/>
    <property type="molecule type" value="Genomic_DNA"/>
</dbReference>
<reference evidence="7 8" key="1">
    <citation type="journal article" date="2015" name="Genome Announc.">
        <title>Expanding the biotechnology potential of lactobacilli through comparative genomics of 213 strains and associated genera.</title>
        <authorList>
            <person name="Sun Z."/>
            <person name="Harris H.M."/>
            <person name="McCann A."/>
            <person name="Guo C."/>
            <person name="Argimon S."/>
            <person name="Zhang W."/>
            <person name="Yang X."/>
            <person name="Jeffery I.B."/>
            <person name="Cooney J.C."/>
            <person name="Kagawa T.F."/>
            <person name="Liu W."/>
            <person name="Song Y."/>
            <person name="Salvetti E."/>
            <person name="Wrobel A."/>
            <person name="Rasinkangas P."/>
            <person name="Parkhill J."/>
            <person name="Rea M.C."/>
            <person name="O'Sullivan O."/>
            <person name="Ritari J."/>
            <person name="Douillard F.P."/>
            <person name="Paul Ross R."/>
            <person name="Yang R."/>
            <person name="Briner A.E."/>
            <person name="Felis G.E."/>
            <person name="de Vos W.M."/>
            <person name="Barrangou R."/>
            <person name="Klaenhammer T.R."/>
            <person name="Caufield P.W."/>
            <person name="Cui Y."/>
            <person name="Zhang H."/>
            <person name="O'Toole P.W."/>
        </authorList>
    </citation>
    <scope>NUCLEOTIDE SEQUENCE [LARGE SCALE GENOMIC DNA]</scope>
    <source>
        <strain evidence="7 8">DSM 14421</strain>
    </source>
</reference>
<comment type="catalytic activity">
    <reaction evidence="6">
        <text>precorrin-2 + NAD(+) = sirohydrochlorin + NADH + 2 H(+)</text>
        <dbReference type="Rhea" id="RHEA:15613"/>
        <dbReference type="ChEBI" id="CHEBI:15378"/>
        <dbReference type="ChEBI" id="CHEBI:57540"/>
        <dbReference type="ChEBI" id="CHEBI:57945"/>
        <dbReference type="ChEBI" id="CHEBI:58351"/>
        <dbReference type="ChEBI" id="CHEBI:58827"/>
        <dbReference type="EC" id="1.3.1.76"/>
    </reaction>
</comment>
<dbReference type="PANTHER" id="PTHR35330">
    <property type="entry name" value="SIROHEME BIOSYNTHESIS PROTEIN MET8"/>
    <property type="match status" value="1"/>
</dbReference>
<evidence type="ECO:0000313" key="8">
    <source>
        <dbReference type="Proteomes" id="UP000052013"/>
    </source>
</evidence>
<dbReference type="PANTHER" id="PTHR35330:SF1">
    <property type="entry name" value="SIROHEME BIOSYNTHESIS PROTEIN MET8"/>
    <property type="match status" value="1"/>
</dbReference>
<dbReference type="AlphaFoldDB" id="A0A0R1RZS3"/>
<dbReference type="InterPro" id="IPR028161">
    <property type="entry name" value="Met8-like"/>
</dbReference>
<keyword evidence="4" id="KW-0520">NAD</keyword>
<name>A0A0R1RZS3_9LACO</name>
<keyword evidence="3" id="KW-0560">Oxidoreductase</keyword>
<dbReference type="Gene3D" id="3.40.50.720">
    <property type="entry name" value="NAD(P)-binding Rossmann-like Domain"/>
    <property type="match status" value="1"/>
</dbReference>
<evidence type="ECO:0000256" key="5">
    <source>
        <dbReference type="ARBA" id="ARBA00023244"/>
    </source>
</evidence>
<dbReference type="NCBIfam" id="TIGR01470">
    <property type="entry name" value="cysG_Nterm"/>
    <property type="match status" value="1"/>
</dbReference>
<comment type="caution">
    <text evidence="7">The sequence shown here is derived from an EMBL/GenBank/DDBJ whole genome shotgun (WGS) entry which is preliminary data.</text>
</comment>
<evidence type="ECO:0000256" key="1">
    <source>
        <dbReference type="ARBA" id="ARBA00005010"/>
    </source>
</evidence>
<keyword evidence="5" id="KW-0627">Porphyrin biosynthesis</keyword>
<dbReference type="GO" id="GO:0019354">
    <property type="term" value="P:siroheme biosynthetic process"/>
    <property type="evidence" value="ECO:0007669"/>
    <property type="project" value="UniProtKB-UniPathway"/>
</dbReference>
<evidence type="ECO:0000313" key="7">
    <source>
        <dbReference type="EMBL" id="KRL62445.1"/>
    </source>
</evidence>
<comment type="pathway">
    <text evidence="1">Porphyrin-containing compound metabolism; siroheme biosynthesis; sirohydrochlorin from precorrin-2: step 1/1.</text>
</comment>
<evidence type="ECO:0000256" key="6">
    <source>
        <dbReference type="ARBA" id="ARBA00047561"/>
    </source>
</evidence>
<dbReference type="PATRIC" id="fig|1423739.3.peg.2037"/>
<dbReference type="EC" id="1.3.1.76" evidence="2"/>
<accession>A0A0R1RZS3</accession>
<dbReference type="GO" id="GO:0004325">
    <property type="term" value="F:ferrochelatase activity"/>
    <property type="evidence" value="ECO:0007669"/>
    <property type="project" value="InterPro"/>
</dbReference>
<dbReference type="UniPathway" id="UPA00262">
    <property type="reaction ID" value="UER00222"/>
</dbReference>
<sequence>MDNPYPVNLDLTKKTVAVIGGGKVAARKIKTLVNAKAHVTVISPALDPKIDQTTITWIRKAYAAGDIRDMDVIIACTNNPAVNQQVTDDASHFQWVNNTSDKTQSDFYNVAQIETDQLLLTVSTKGHSPATAKHIKKELLTWLKSQKWFGEGR</sequence>
<organism evidence="7 8">
    <name type="scientific">Lentilactobacillus diolivorans DSM 14421</name>
    <dbReference type="NCBI Taxonomy" id="1423739"/>
    <lineage>
        <taxon>Bacteria</taxon>
        <taxon>Bacillati</taxon>
        <taxon>Bacillota</taxon>
        <taxon>Bacilli</taxon>
        <taxon>Lactobacillales</taxon>
        <taxon>Lactobacillaceae</taxon>
        <taxon>Lentilactobacillus</taxon>
    </lineage>
</organism>
<evidence type="ECO:0000256" key="2">
    <source>
        <dbReference type="ARBA" id="ARBA00012400"/>
    </source>
</evidence>
<dbReference type="STRING" id="1423739.FC85_GL001953"/>
<protein>
    <recommendedName>
        <fullName evidence="2">precorrin-2 dehydrogenase</fullName>
        <ecNumber evidence="2">1.3.1.76</ecNumber>
    </recommendedName>
</protein>
<dbReference type="Gene3D" id="3.30.160.110">
    <property type="entry name" value="Siroheme synthase, domain 2"/>
    <property type="match status" value="1"/>
</dbReference>